<protein>
    <submittedName>
        <fullName evidence="2">Uncharacterized protein</fullName>
    </submittedName>
</protein>
<dbReference type="Proteomes" id="UP001360953">
    <property type="component" value="Unassembled WGS sequence"/>
</dbReference>
<organism evidence="2 3">
    <name type="scientific">Phyllosticta citribraziliensis</name>
    <dbReference type="NCBI Taxonomy" id="989973"/>
    <lineage>
        <taxon>Eukaryota</taxon>
        <taxon>Fungi</taxon>
        <taxon>Dikarya</taxon>
        <taxon>Ascomycota</taxon>
        <taxon>Pezizomycotina</taxon>
        <taxon>Dothideomycetes</taxon>
        <taxon>Dothideomycetes incertae sedis</taxon>
        <taxon>Botryosphaeriales</taxon>
        <taxon>Phyllostictaceae</taxon>
        <taxon>Phyllosticta</taxon>
    </lineage>
</organism>
<gene>
    <name evidence="2" type="ORF">J3D65DRAFT_365987</name>
</gene>
<comment type="caution">
    <text evidence="2">The sequence shown here is derived from an EMBL/GenBank/DDBJ whole genome shotgun (WGS) entry which is preliminary data.</text>
</comment>
<sequence length="149" mass="16259">MACCCCYWAERARRAKETGRATGRTGTKRSQRVKRAAGSSQTNGANTPRLALHAKAIHETSQPVRYTVALGGWLFWLGGGQNRRRPQRERLVIGRPLALPCLFKPGGLTSSRVAKTSRAVEVVVVACRRCRTRSIGFPAQIIATTGPRG</sequence>
<name>A0ABR1LPL1_9PEZI</name>
<evidence type="ECO:0000313" key="3">
    <source>
        <dbReference type="Proteomes" id="UP001360953"/>
    </source>
</evidence>
<feature type="region of interest" description="Disordered" evidence="1">
    <location>
        <begin position="17"/>
        <end position="45"/>
    </location>
</feature>
<feature type="compositionally biased region" description="Basic residues" evidence="1">
    <location>
        <begin position="26"/>
        <end position="35"/>
    </location>
</feature>
<dbReference type="RefSeq" id="XP_066655269.1">
    <property type="nucleotide sequence ID" value="XM_066795683.1"/>
</dbReference>
<accession>A0ABR1LPL1</accession>
<reference evidence="2 3" key="1">
    <citation type="submission" date="2024-04" db="EMBL/GenBank/DDBJ databases">
        <title>Phyllosticta paracitricarpa is synonymous to the EU quarantine fungus P. citricarpa based on phylogenomic analyses.</title>
        <authorList>
            <consortium name="Lawrence Berkeley National Laboratory"/>
            <person name="Van ingen-buijs V.A."/>
            <person name="Van westerhoven A.C."/>
            <person name="Haridas S."/>
            <person name="Skiadas P."/>
            <person name="Martin F."/>
            <person name="Groenewald J.Z."/>
            <person name="Crous P.W."/>
            <person name="Seidl M.F."/>
        </authorList>
    </citation>
    <scope>NUCLEOTIDE SEQUENCE [LARGE SCALE GENOMIC DNA]</scope>
    <source>
        <strain evidence="2 3">CPC 17464</strain>
    </source>
</reference>
<dbReference type="GeneID" id="92028589"/>
<evidence type="ECO:0000313" key="2">
    <source>
        <dbReference type="EMBL" id="KAK7537118.1"/>
    </source>
</evidence>
<evidence type="ECO:0000256" key="1">
    <source>
        <dbReference type="SAM" id="MobiDB-lite"/>
    </source>
</evidence>
<proteinExistence type="predicted"/>
<dbReference type="EMBL" id="JBBPEH010000006">
    <property type="protein sequence ID" value="KAK7537118.1"/>
    <property type="molecule type" value="Genomic_DNA"/>
</dbReference>
<keyword evidence="3" id="KW-1185">Reference proteome</keyword>